<dbReference type="PANTHER" id="PTHR10491">
    <property type="entry name" value="DTDP-4-DEHYDRORHAMNOSE REDUCTASE"/>
    <property type="match status" value="1"/>
</dbReference>
<dbReference type="GO" id="GO:0019305">
    <property type="term" value="P:dTDP-rhamnose biosynthetic process"/>
    <property type="evidence" value="ECO:0007669"/>
    <property type="project" value="TreeGrafter"/>
</dbReference>
<comment type="pathway">
    <text evidence="1 6">Carbohydrate biosynthesis; dTDP-L-rhamnose biosynthesis.</text>
</comment>
<organism evidence="8 9">
    <name type="scientific">Gilvimarinus xylanilyticus</name>
    <dbReference type="NCBI Taxonomy" id="2944139"/>
    <lineage>
        <taxon>Bacteria</taxon>
        <taxon>Pseudomonadati</taxon>
        <taxon>Pseudomonadota</taxon>
        <taxon>Gammaproteobacteria</taxon>
        <taxon>Cellvibrionales</taxon>
        <taxon>Cellvibrionaceae</taxon>
        <taxon>Gilvimarinus</taxon>
    </lineage>
</organism>
<dbReference type="Proteomes" id="UP001139319">
    <property type="component" value="Unassembled WGS sequence"/>
</dbReference>
<evidence type="ECO:0000256" key="4">
    <source>
        <dbReference type="ARBA" id="ARBA00017099"/>
    </source>
</evidence>
<comment type="cofactor">
    <cofactor evidence="6">
        <name>Mg(2+)</name>
        <dbReference type="ChEBI" id="CHEBI:18420"/>
    </cofactor>
    <text evidence="6">Binds 1 Mg(2+) ion per monomer.</text>
</comment>
<dbReference type="RefSeq" id="WP_253967602.1">
    <property type="nucleotide sequence ID" value="NZ_JAMFTH010000001.1"/>
</dbReference>
<dbReference type="GO" id="GO:0008831">
    <property type="term" value="F:dTDP-4-dehydrorhamnose reductase activity"/>
    <property type="evidence" value="ECO:0007669"/>
    <property type="project" value="UniProtKB-EC"/>
</dbReference>
<dbReference type="InterPro" id="IPR036291">
    <property type="entry name" value="NAD(P)-bd_dom_sf"/>
</dbReference>
<dbReference type="InterPro" id="IPR005913">
    <property type="entry name" value="dTDP_dehydrorham_reduct"/>
</dbReference>
<evidence type="ECO:0000256" key="3">
    <source>
        <dbReference type="ARBA" id="ARBA00012929"/>
    </source>
</evidence>
<keyword evidence="6 8" id="KW-0560">Oxidoreductase</keyword>
<reference evidence="8" key="2">
    <citation type="submission" date="2023-01" db="EMBL/GenBank/DDBJ databases">
        <title>Gilvimarinus xylanilyticus HB14 isolated from Caulerpa lentillifera aquaculture base in Hainan, China.</title>
        <authorList>
            <person name="Zhang Y.-J."/>
        </authorList>
    </citation>
    <scope>NUCLEOTIDE SEQUENCE</scope>
    <source>
        <strain evidence="8">HB14</strain>
    </source>
</reference>
<dbReference type="NCBIfam" id="TIGR01214">
    <property type="entry name" value="rmlD"/>
    <property type="match status" value="1"/>
</dbReference>
<comment type="function">
    <text evidence="6">Catalyzes the reduction of dTDP-6-deoxy-L-lyxo-4-hexulose to yield dTDP-L-rhamnose.</text>
</comment>
<evidence type="ECO:0000259" key="7">
    <source>
        <dbReference type="Pfam" id="PF04321"/>
    </source>
</evidence>
<dbReference type="Pfam" id="PF04321">
    <property type="entry name" value="RmlD_sub_bind"/>
    <property type="match status" value="1"/>
</dbReference>
<dbReference type="PANTHER" id="PTHR10491:SF4">
    <property type="entry name" value="METHIONINE ADENOSYLTRANSFERASE 2 SUBUNIT BETA"/>
    <property type="match status" value="1"/>
</dbReference>
<comment type="catalytic activity">
    <reaction evidence="5 6">
        <text>dTDP-beta-L-rhamnose + NADP(+) = dTDP-4-dehydro-beta-L-rhamnose + NADPH + H(+)</text>
        <dbReference type="Rhea" id="RHEA:21796"/>
        <dbReference type="ChEBI" id="CHEBI:15378"/>
        <dbReference type="ChEBI" id="CHEBI:57510"/>
        <dbReference type="ChEBI" id="CHEBI:57783"/>
        <dbReference type="ChEBI" id="CHEBI:58349"/>
        <dbReference type="ChEBI" id="CHEBI:62830"/>
        <dbReference type="EC" id="1.1.1.133"/>
    </reaction>
</comment>
<dbReference type="EC" id="1.1.1.133" evidence="3 6"/>
<gene>
    <name evidence="8" type="primary">rfbD</name>
    <name evidence="8" type="ORF">M6D89_08595</name>
</gene>
<feature type="domain" description="RmlD-like substrate binding" evidence="7">
    <location>
        <begin position="1"/>
        <end position="283"/>
    </location>
</feature>
<proteinExistence type="inferred from homology"/>
<name>A0A9X2KSZ2_9GAMM</name>
<keyword evidence="6" id="KW-0521">NADP</keyword>
<comment type="similarity">
    <text evidence="2 6">Belongs to the dTDP-4-dehydrorhamnose reductase family.</text>
</comment>
<accession>A0A9X2KSZ2</accession>
<comment type="caution">
    <text evidence="8">The sequence shown here is derived from an EMBL/GenBank/DDBJ whole genome shotgun (WGS) entry which is preliminary data.</text>
</comment>
<dbReference type="EMBL" id="JAMFTH010000001">
    <property type="protein sequence ID" value="MCP8899351.1"/>
    <property type="molecule type" value="Genomic_DNA"/>
</dbReference>
<dbReference type="InterPro" id="IPR029903">
    <property type="entry name" value="RmlD-like-bd"/>
</dbReference>
<evidence type="ECO:0000256" key="1">
    <source>
        <dbReference type="ARBA" id="ARBA00004781"/>
    </source>
</evidence>
<dbReference type="Gene3D" id="3.40.50.720">
    <property type="entry name" value="NAD(P)-binding Rossmann-like Domain"/>
    <property type="match status" value="1"/>
</dbReference>
<evidence type="ECO:0000256" key="5">
    <source>
        <dbReference type="ARBA" id="ARBA00048200"/>
    </source>
</evidence>
<dbReference type="Gene3D" id="3.90.25.10">
    <property type="entry name" value="UDP-galactose 4-epimerase, domain 1"/>
    <property type="match status" value="1"/>
</dbReference>
<dbReference type="GO" id="GO:0005829">
    <property type="term" value="C:cytosol"/>
    <property type="evidence" value="ECO:0007669"/>
    <property type="project" value="TreeGrafter"/>
</dbReference>
<evidence type="ECO:0000256" key="6">
    <source>
        <dbReference type="RuleBase" id="RU364082"/>
    </source>
</evidence>
<reference evidence="8" key="1">
    <citation type="submission" date="2022-05" db="EMBL/GenBank/DDBJ databases">
        <authorList>
            <person name="Sun H.-N."/>
        </authorList>
    </citation>
    <scope>NUCLEOTIDE SEQUENCE</scope>
    <source>
        <strain evidence="8">HB14</strain>
    </source>
</reference>
<keyword evidence="9" id="KW-1185">Reference proteome</keyword>
<dbReference type="SUPFAM" id="SSF51735">
    <property type="entry name" value="NAD(P)-binding Rossmann-fold domains"/>
    <property type="match status" value="1"/>
</dbReference>
<evidence type="ECO:0000313" key="8">
    <source>
        <dbReference type="EMBL" id="MCP8899351.1"/>
    </source>
</evidence>
<sequence>MRTLVIGANGQLGLELAYLIGTGNSDWTFWRREQLDLTQTDAIANAITEHRPELIINCSAYTAVDKAESESEQADTINHLAVAQMAQAAKALDATLIHVSTDYVFDGTHYKPYTPDHPTNPQGQYGASKLAGEQAFIASGARGIIIRTSWVYSAFGNNFVGTMLRLGRERNSLNVVADQVGSPTWARDLARAVLHVRQHPTITEKRGAIYHYSNAGVCSWYDFATSIMDIAGLDCAVSPIPSEAYPTPTQRPHFSVLDSRAIVEDFDVTQPHWLASFKLALPEFAR</sequence>
<evidence type="ECO:0000313" key="9">
    <source>
        <dbReference type="Proteomes" id="UP001139319"/>
    </source>
</evidence>
<protein>
    <recommendedName>
        <fullName evidence="4 6">dTDP-4-dehydrorhamnose reductase</fullName>
        <ecNumber evidence="3 6">1.1.1.133</ecNumber>
    </recommendedName>
</protein>
<evidence type="ECO:0000256" key="2">
    <source>
        <dbReference type="ARBA" id="ARBA00010944"/>
    </source>
</evidence>
<dbReference type="AlphaFoldDB" id="A0A9X2KSZ2"/>
<dbReference type="CDD" id="cd05254">
    <property type="entry name" value="dTDP_HR_like_SDR_e"/>
    <property type="match status" value="1"/>
</dbReference>